<dbReference type="OrthoDB" id="1779586at2"/>
<accession>A0A1M7M3P6</accession>
<evidence type="ECO:0000256" key="2">
    <source>
        <dbReference type="SAM" id="Phobius"/>
    </source>
</evidence>
<dbReference type="STRING" id="1120996.SAMN02746066_03572"/>
<name>A0A1M7M3P6_9FIRM</name>
<evidence type="ECO:0000313" key="4">
    <source>
        <dbReference type="Proteomes" id="UP000184038"/>
    </source>
</evidence>
<keyword evidence="2" id="KW-1133">Transmembrane helix</keyword>
<dbReference type="RefSeq" id="WP_073289778.1">
    <property type="nucleotide sequence ID" value="NZ_FRCP01000019.1"/>
</dbReference>
<dbReference type="Proteomes" id="UP000184038">
    <property type="component" value="Unassembled WGS sequence"/>
</dbReference>
<reference evidence="3 4" key="1">
    <citation type="submission" date="2016-11" db="EMBL/GenBank/DDBJ databases">
        <authorList>
            <person name="Jaros S."/>
            <person name="Januszkiewicz K."/>
            <person name="Wedrychowicz H."/>
        </authorList>
    </citation>
    <scope>NUCLEOTIDE SEQUENCE [LARGE SCALE GENOMIC DNA]</scope>
    <source>
        <strain evidence="3 4">DSM 15930</strain>
    </source>
</reference>
<proteinExistence type="predicted"/>
<protein>
    <submittedName>
        <fullName evidence="3">Stage III sporulation protein AF</fullName>
    </submittedName>
</protein>
<dbReference type="Pfam" id="PF09581">
    <property type="entry name" value="Spore_III_AF"/>
    <property type="match status" value="1"/>
</dbReference>
<feature type="region of interest" description="Disordered" evidence="1">
    <location>
        <begin position="169"/>
        <end position="188"/>
    </location>
</feature>
<keyword evidence="4" id="KW-1185">Reference proteome</keyword>
<keyword evidence="2" id="KW-0812">Transmembrane</keyword>
<sequence>MGQIYSLVRNIVVYLILVTIVMNLVGKSSYRKYISIFTGMVLILIVAKPIVSLFNLSDTFNYYFNNNLFMVEAKDYNDELIAADDKGKQAILAEYQNIVKDQIEMVLNRYNLYSSTINTTLNTDESSGEYGMVTEITIVAAFTREDSTVKSSDIKVDKIMINQDIKIEGKEKKGQSDKESGAYDDTKKKIREELSNSFQIEQDQVHITIEEG</sequence>
<keyword evidence="2" id="KW-0472">Membrane</keyword>
<organism evidence="3 4">
    <name type="scientific">Anaerosporobacter mobilis DSM 15930</name>
    <dbReference type="NCBI Taxonomy" id="1120996"/>
    <lineage>
        <taxon>Bacteria</taxon>
        <taxon>Bacillati</taxon>
        <taxon>Bacillota</taxon>
        <taxon>Clostridia</taxon>
        <taxon>Lachnospirales</taxon>
        <taxon>Lachnospiraceae</taxon>
        <taxon>Anaerosporobacter</taxon>
    </lineage>
</organism>
<dbReference type="AlphaFoldDB" id="A0A1M7M3P6"/>
<dbReference type="EMBL" id="FRCP01000019">
    <property type="protein sequence ID" value="SHM84858.1"/>
    <property type="molecule type" value="Genomic_DNA"/>
</dbReference>
<feature type="transmembrane region" description="Helical" evidence="2">
    <location>
        <begin position="6"/>
        <end position="26"/>
    </location>
</feature>
<gene>
    <name evidence="3" type="ORF">SAMN02746066_03572</name>
</gene>
<dbReference type="InterPro" id="IPR014245">
    <property type="entry name" value="Spore_III_AF"/>
</dbReference>
<evidence type="ECO:0000313" key="3">
    <source>
        <dbReference type="EMBL" id="SHM84858.1"/>
    </source>
</evidence>
<feature type="transmembrane region" description="Helical" evidence="2">
    <location>
        <begin position="33"/>
        <end position="54"/>
    </location>
</feature>
<evidence type="ECO:0000256" key="1">
    <source>
        <dbReference type="SAM" id="MobiDB-lite"/>
    </source>
</evidence>